<evidence type="ECO:0000313" key="3">
    <source>
        <dbReference type="Proteomes" id="UP000030321"/>
    </source>
</evidence>
<sequence>MIFIIPIILGAAALVTAGVGVSAGADGVSKLQKAEKIGKSAEQRYKKANKSLEKKFQATQKFAEEYGQLQINVKINTIGRFVKFVRRIDQRIGQRLGQNYSPSHQRFLEGFEGFSAQQFKEFKAEVLDAQSLAVGSLKAVRVASAASQTTLGLIGLFGTASTGTAISGLSGAAAWNATLAWLGGGSLAAGGGGMALGTVVLGGITVGPALMIGGFVLGGEGKKALSKAIEYAKEVNNKIAQLDKSKSFLGQVQRRIKELQYLINSLNSRAIKSLNELESRANFNPHLEKDAAKFRELLLLIKASSEIMKLPILDDKGKLTKATENLGEKYRHLLEK</sequence>
<proteinExistence type="predicted"/>
<reference evidence="3" key="1">
    <citation type="journal article" date="2015" name="Genome">
        <title>Whole Genome Sequence of the Non-Microcystin-Producing Microcystis aeruginosa Strain NIES-44.</title>
        <authorList>
            <person name="Okano K."/>
            <person name="Miyata N."/>
            <person name="Ozaki Y."/>
        </authorList>
    </citation>
    <scope>NUCLEOTIDE SEQUENCE [LARGE SCALE GENOMIC DNA]</scope>
    <source>
        <strain evidence="3">NIES-44</strain>
    </source>
</reference>
<feature type="chain" id="PRO_5001993278" evidence="1">
    <location>
        <begin position="18"/>
        <end position="336"/>
    </location>
</feature>
<evidence type="ECO:0000256" key="1">
    <source>
        <dbReference type="SAM" id="SignalP"/>
    </source>
</evidence>
<evidence type="ECO:0000313" key="2">
    <source>
        <dbReference type="EMBL" id="GAL93706.1"/>
    </source>
</evidence>
<organism evidence="2 3">
    <name type="scientific">Microcystis aeruginosa NIES-44</name>
    <dbReference type="NCBI Taxonomy" id="449439"/>
    <lineage>
        <taxon>Bacteria</taxon>
        <taxon>Bacillati</taxon>
        <taxon>Cyanobacteriota</taxon>
        <taxon>Cyanophyceae</taxon>
        <taxon>Oscillatoriophycideae</taxon>
        <taxon>Chroococcales</taxon>
        <taxon>Microcystaceae</taxon>
        <taxon>Microcystis</taxon>
    </lineage>
</organism>
<dbReference type="EMBL" id="BBPA01000044">
    <property type="protein sequence ID" value="GAL93706.1"/>
    <property type="molecule type" value="Genomic_DNA"/>
</dbReference>
<name>A0A0A1VWN9_MICAE</name>
<dbReference type="RefSeq" id="WP_045359586.1">
    <property type="nucleotide sequence ID" value="NZ_BBPA01000044.1"/>
</dbReference>
<dbReference type="Proteomes" id="UP000030321">
    <property type="component" value="Unassembled WGS sequence"/>
</dbReference>
<accession>A0A0A1VWN9</accession>
<gene>
    <name evidence="2" type="ORF">N44_03458</name>
</gene>
<feature type="signal peptide" evidence="1">
    <location>
        <begin position="1"/>
        <end position="17"/>
    </location>
</feature>
<dbReference type="AlphaFoldDB" id="A0A0A1VWN9"/>
<comment type="caution">
    <text evidence="2">The sequence shown here is derived from an EMBL/GenBank/DDBJ whole genome shotgun (WGS) entry which is preliminary data.</text>
</comment>
<protein>
    <submittedName>
        <fullName evidence="2">Uncharacterized protein</fullName>
    </submittedName>
</protein>
<keyword evidence="1" id="KW-0732">Signal</keyword>